<organism evidence="1">
    <name type="scientific">Acidobacterium capsulatum</name>
    <dbReference type="NCBI Taxonomy" id="33075"/>
    <lineage>
        <taxon>Bacteria</taxon>
        <taxon>Pseudomonadati</taxon>
        <taxon>Acidobacteriota</taxon>
        <taxon>Terriglobia</taxon>
        <taxon>Terriglobales</taxon>
        <taxon>Acidobacteriaceae</taxon>
        <taxon>Acidobacterium</taxon>
    </lineage>
</organism>
<sequence>MASKASWEIRSVHGPLESVSMVDVLCALWVAQADAFVRHPWRARLFPAKQISARALLSLSAAGPESFPARIQKKRDGMQAVPQSKNDFLQR</sequence>
<dbReference type="EMBL" id="DTKL01000060">
    <property type="protein sequence ID" value="HGY94880.1"/>
    <property type="molecule type" value="Genomic_DNA"/>
</dbReference>
<proteinExistence type="predicted"/>
<accession>A0A7V4XTM7</accession>
<dbReference type="AlphaFoldDB" id="A0A7V4XTM7"/>
<comment type="caution">
    <text evidence="1">The sequence shown here is derived from an EMBL/GenBank/DDBJ whole genome shotgun (WGS) entry which is preliminary data.</text>
</comment>
<name>A0A7V4XTM7_9BACT</name>
<reference evidence="1" key="1">
    <citation type="journal article" date="2020" name="mSystems">
        <title>Genome- and Community-Level Interaction Insights into Carbon Utilization and Element Cycling Functions of Hydrothermarchaeota in Hydrothermal Sediment.</title>
        <authorList>
            <person name="Zhou Z."/>
            <person name="Liu Y."/>
            <person name="Xu W."/>
            <person name="Pan J."/>
            <person name="Luo Z.H."/>
            <person name="Li M."/>
        </authorList>
    </citation>
    <scope>NUCLEOTIDE SEQUENCE [LARGE SCALE GENOMIC DNA]</scope>
    <source>
        <strain evidence="1">SpSt-855</strain>
    </source>
</reference>
<gene>
    <name evidence="1" type="ORF">ENW50_09400</name>
</gene>
<protein>
    <submittedName>
        <fullName evidence="1">Uncharacterized protein</fullName>
    </submittedName>
</protein>
<evidence type="ECO:0000313" key="1">
    <source>
        <dbReference type="EMBL" id="HGY94880.1"/>
    </source>
</evidence>